<dbReference type="Gene3D" id="3.40.630.30">
    <property type="match status" value="1"/>
</dbReference>
<dbReference type="SUPFAM" id="SSF55729">
    <property type="entry name" value="Acyl-CoA N-acyltransferases (Nat)"/>
    <property type="match status" value="1"/>
</dbReference>
<name>A0ABS3KV75_9PROT</name>
<accession>A0ABS3KV75</accession>
<feature type="domain" description="N-acetyltransferase" evidence="1">
    <location>
        <begin position="27"/>
        <end position="165"/>
    </location>
</feature>
<protein>
    <submittedName>
        <fullName evidence="2">GNAT family N-acetyltransferase</fullName>
    </submittedName>
</protein>
<comment type="caution">
    <text evidence="2">The sequence shown here is derived from an EMBL/GenBank/DDBJ whole genome shotgun (WGS) entry which is preliminary data.</text>
</comment>
<proteinExistence type="predicted"/>
<sequence>MDLPPATPPALLLEDARVSVVAAPTVAFYRYLYNTVGQDYVWWLRRTASDAEIAAVLADPAVSIHVLYRGGAPAGFYELERRGGGHTNIAYFGLLPHAVGQGMGTAFLRHAVDEGWTRGTRQLTVNTCTADHPRALPNYRAAGFTETRRVREIWPVPVRLGLSVPERLRAG</sequence>
<keyword evidence="3" id="KW-1185">Reference proteome</keyword>
<gene>
    <name evidence="2" type="ORF">IAI61_17165</name>
</gene>
<evidence type="ECO:0000313" key="3">
    <source>
        <dbReference type="Proteomes" id="UP001518989"/>
    </source>
</evidence>
<evidence type="ECO:0000313" key="2">
    <source>
        <dbReference type="EMBL" id="MBO1080777.1"/>
    </source>
</evidence>
<reference evidence="2 3" key="1">
    <citation type="submission" date="2020-09" db="EMBL/GenBank/DDBJ databases">
        <title>Roseomonas.</title>
        <authorList>
            <person name="Zhu W."/>
        </authorList>
    </citation>
    <scope>NUCLEOTIDE SEQUENCE [LARGE SCALE GENOMIC DNA]</scope>
    <source>
        <strain evidence="2 3">573</strain>
    </source>
</reference>
<dbReference type="InterPro" id="IPR000182">
    <property type="entry name" value="GNAT_dom"/>
</dbReference>
<dbReference type="RefSeq" id="WP_207419053.1">
    <property type="nucleotide sequence ID" value="NZ_CP061177.1"/>
</dbReference>
<organism evidence="2 3">
    <name type="scientific">Roseomonas haemaphysalidis</name>
    <dbReference type="NCBI Taxonomy" id="2768162"/>
    <lineage>
        <taxon>Bacteria</taxon>
        <taxon>Pseudomonadati</taxon>
        <taxon>Pseudomonadota</taxon>
        <taxon>Alphaproteobacteria</taxon>
        <taxon>Acetobacterales</taxon>
        <taxon>Roseomonadaceae</taxon>
        <taxon>Roseomonas</taxon>
    </lineage>
</organism>
<dbReference type="Pfam" id="PF00583">
    <property type="entry name" value="Acetyltransf_1"/>
    <property type="match status" value="1"/>
</dbReference>
<dbReference type="InterPro" id="IPR016181">
    <property type="entry name" value="Acyl_CoA_acyltransferase"/>
</dbReference>
<dbReference type="Proteomes" id="UP001518989">
    <property type="component" value="Unassembled WGS sequence"/>
</dbReference>
<dbReference type="EMBL" id="JACTNG010000010">
    <property type="protein sequence ID" value="MBO1080777.1"/>
    <property type="molecule type" value="Genomic_DNA"/>
</dbReference>
<dbReference type="CDD" id="cd04301">
    <property type="entry name" value="NAT_SF"/>
    <property type="match status" value="1"/>
</dbReference>
<evidence type="ECO:0000259" key="1">
    <source>
        <dbReference type="PROSITE" id="PS51186"/>
    </source>
</evidence>
<dbReference type="PROSITE" id="PS51186">
    <property type="entry name" value="GNAT"/>
    <property type="match status" value="1"/>
</dbReference>